<dbReference type="OrthoDB" id="9797391at2"/>
<organism evidence="5 6">
    <name type="scientific">Butyricicoccus porcorum</name>
    <dbReference type="NCBI Taxonomy" id="1945634"/>
    <lineage>
        <taxon>Bacteria</taxon>
        <taxon>Bacillati</taxon>
        <taxon>Bacillota</taxon>
        <taxon>Clostridia</taxon>
        <taxon>Eubacteriales</taxon>
        <taxon>Butyricicoccaceae</taxon>
        <taxon>Butyricicoccus</taxon>
    </lineage>
</organism>
<name>A0A252F4W8_9FIRM</name>
<dbReference type="CDD" id="cd06438">
    <property type="entry name" value="EpsO_like"/>
    <property type="match status" value="1"/>
</dbReference>
<dbReference type="InterPro" id="IPR029044">
    <property type="entry name" value="Nucleotide-diphossugar_trans"/>
</dbReference>
<evidence type="ECO:0000256" key="4">
    <source>
        <dbReference type="SAM" id="Phobius"/>
    </source>
</evidence>
<dbReference type="GO" id="GO:0016757">
    <property type="term" value="F:glycosyltransferase activity"/>
    <property type="evidence" value="ECO:0007669"/>
    <property type="project" value="UniProtKB-KW"/>
</dbReference>
<dbReference type="PANTHER" id="PTHR43630:SF1">
    <property type="entry name" value="POLY-BETA-1,6-N-ACETYL-D-GLUCOSAMINE SYNTHASE"/>
    <property type="match status" value="1"/>
</dbReference>
<comment type="similarity">
    <text evidence="1">Belongs to the glycosyltransferase 2 family.</text>
</comment>
<dbReference type="EMBL" id="NHOC01000005">
    <property type="protein sequence ID" value="OUM20816.1"/>
    <property type="molecule type" value="Genomic_DNA"/>
</dbReference>
<evidence type="ECO:0000256" key="3">
    <source>
        <dbReference type="ARBA" id="ARBA00022679"/>
    </source>
</evidence>
<accession>A0A252F4W8</accession>
<dbReference type="Proteomes" id="UP000194903">
    <property type="component" value="Unassembled WGS sequence"/>
</dbReference>
<sequence>MFYIVVVFVGEWRQKRKAKKHAEPPVTLHRFAAIISARNESAVIGQLVDTIKQQNYPSEMLDAIIIADNCTDDTAQVARDHGAIVYERFNQEKVGKGFALNYAFQHIAEDFGDSYYDAYVIIDADNLLDENYFAEMNKTFSKGYRIITSYRNSKNFGTNWISAGYSLWFLREAKFLNNARMMLGTSCAVSGTGFLVSSEVIRERGGWNYHLLTEDIEFTVDTVIRGETIGYCAGAMLYDEQPTRFDQSWNQRMRWSKGFYQVAGNYGTRLGGGIIKNRRKNPFACYDLFMTVMPCMLLTVCVLISDLALLLFALLGNTYMPHLMETMFSSLTFWLSGYYGSLFLMGALTMITERKKINCPLHKRILYTFTFPFFQLTYFPIAVASVFKKVEWKPIRHDVSKSLDEVR</sequence>
<dbReference type="SUPFAM" id="SSF53448">
    <property type="entry name" value="Nucleotide-diphospho-sugar transferases"/>
    <property type="match status" value="1"/>
</dbReference>
<evidence type="ECO:0000256" key="1">
    <source>
        <dbReference type="ARBA" id="ARBA00006739"/>
    </source>
</evidence>
<keyword evidence="4" id="KW-1133">Transmembrane helix</keyword>
<feature type="transmembrane region" description="Helical" evidence="4">
    <location>
        <begin position="288"/>
        <end position="313"/>
    </location>
</feature>
<keyword evidence="3 5" id="KW-0808">Transferase</keyword>
<reference evidence="5 6" key="1">
    <citation type="submission" date="2017-05" db="EMBL/GenBank/DDBJ databases">
        <title>Butyricicoccus porcorum sp. nov. a butyrate-producing bacterium from the swine intestinal tract.</title>
        <authorList>
            <person name="Trachsel J."/>
            <person name="Humphrey S."/>
            <person name="Allen H.K."/>
        </authorList>
    </citation>
    <scope>NUCLEOTIDE SEQUENCE [LARGE SCALE GENOMIC DNA]</scope>
    <source>
        <strain evidence="5">BB10</strain>
    </source>
</reference>
<dbReference type="Gene3D" id="3.90.550.10">
    <property type="entry name" value="Spore Coat Polysaccharide Biosynthesis Protein SpsA, Chain A"/>
    <property type="match status" value="1"/>
</dbReference>
<comment type="caution">
    <text evidence="5">The sequence shown here is derived from an EMBL/GenBank/DDBJ whole genome shotgun (WGS) entry which is preliminary data.</text>
</comment>
<keyword evidence="4" id="KW-0812">Transmembrane</keyword>
<feature type="transmembrane region" description="Helical" evidence="4">
    <location>
        <begin position="365"/>
        <end position="387"/>
    </location>
</feature>
<keyword evidence="4" id="KW-0472">Membrane</keyword>
<gene>
    <name evidence="5" type="ORF">CBW42_08120</name>
</gene>
<evidence type="ECO:0000256" key="2">
    <source>
        <dbReference type="ARBA" id="ARBA00022676"/>
    </source>
</evidence>
<proteinExistence type="inferred from homology"/>
<dbReference type="Pfam" id="PF13641">
    <property type="entry name" value="Glyco_tranf_2_3"/>
    <property type="match status" value="1"/>
</dbReference>
<evidence type="ECO:0000313" key="6">
    <source>
        <dbReference type="Proteomes" id="UP000194903"/>
    </source>
</evidence>
<dbReference type="PANTHER" id="PTHR43630">
    <property type="entry name" value="POLY-BETA-1,6-N-ACETYL-D-GLUCOSAMINE SYNTHASE"/>
    <property type="match status" value="1"/>
</dbReference>
<protein>
    <submittedName>
        <fullName evidence="5">N-acetylglucosaminyltransferase</fullName>
    </submittedName>
</protein>
<keyword evidence="6" id="KW-1185">Reference proteome</keyword>
<feature type="transmembrane region" description="Helical" evidence="4">
    <location>
        <begin position="333"/>
        <end position="353"/>
    </location>
</feature>
<dbReference type="AlphaFoldDB" id="A0A252F4W8"/>
<keyword evidence="2 5" id="KW-0328">Glycosyltransferase</keyword>
<evidence type="ECO:0000313" key="5">
    <source>
        <dbReference type="EMBL" id="OUM20816.1"/>
    </source>
</evidence>